<accession>A0A8T3A7S5</accession>
<comment type="caution">
    <text evidence="3">The sequence shown here is derived from an EMBL/GenBank/DDBJ whole genome shotgun (WGS) entry which is preliminary data.</text>
</comment>
<keyword evidence="1" id="KW-0812">Transmembrane</keyword>
<proteinExistence type="predicted"/>
<organism evidence="3 4">
    <name type="scientific">Dendrobium nobile</name>
    <name type="common">Orchid</name>
    <dbReference type="NCBI Taxonomy" id="94219"/>
    <lineage>
        <taxon>Eukaryota</taxon>
        <taxon>Viridiplantae</taxon>
        <taxon>Streptophyta</taxon>
        <taxon>Embryophyta</taxon>
        <taxon>Tracheophyta</taxon>
        <taxon>Spermatophyta</taxon>
        <taxon>Magnoliopsida</taxon>
        <taxon>Liliopsida</taxon>
        <taxon>Asparagales</taxon>
        <taxon>Orchidaceae</taxon>
        <taxon>Epidendroideae</taxon>
        <taxon>Malaxideae</taxon>
        <taxon>Dendrobiinae</taxon>
        <taxon>Dendrobium</taxon>
    </lineage>
</organism>
<dbReference type="AlphaFoldDB" id="A0A8T3A7S5"/>
<reference evidence="3" key="1">
    <citation type="journal article" date="2022" name="Front. Genet.">
        <title>Chromosome-Scale Assembly of the Dendrobium nobile Genome Provides Insights Into the Molecular Mechanism of the Biosynthesis of the Medicinal Active Ingredient of Dendrobium.</title>
        <authorList>
            <person name="Xu Q."/>
            <person name="Niu S.-C."/>
            <person name="Li K.-L."/>
            <person name="Zheng P.-J."/>
            <person name="Zhang X.-J."/>
            <person name="Jia Y."/>
            <person name="Liu Y."/>
            <person name="Niu Y.-X."/>
            <person name="Yu L.-H."/>
            <person name="Chen D.-F."/>
            <person name="Zhang G.-Q."/>
        </authorList>
    </citation>
    <scope>NUCLEOTIDE SEQUENCE</scope>
    <source>
        <tissue evidence="3">Leaf</tissue>
    </source>
</reference>
<feature type="transmembrane region" description="Helical" evidence="1">
    <location>
        <begin position="96"/>
        <end position="115"/>
    </location>
</feature>
<evidence type="ECO:0000313" key="4">
    <source>
        <dbReference type="Proteomes" id="UP000829196"/>
    </source>
</evidence>
<evidence type="ECO:0000259" key="2">
    <source>
        <dbReference type="Pfam" id="PF13966"/>
    </source>
</evidence>
<name>A0A8T3A7S5_DENNO</name>
<dbReference type="Proteomes" id="UP000829196">
    <property type="component" value="Unassembled WGS sequence"/>
</dbReference>
<feature type="domain" description="Reverse transcriptase zinc-binding" evidence="2">
    <location>
        <begin position="21"/>
        <end position="84"/>
    </location>
</feature>
<dbReference type="EMBL" id="JAGYWB010000018">
    <property type="protein sequence ID" value="KAI0492119.1"/>
    <property type="molecule type" value="Genomic_DNA"/>
</dbReference>
<protein>
    <recommendedName>
        <fullName evidence="2">Reverse transcriptase zinc-binding domain-containing protein</fullName>
    </recommendedName>
</protein>
<evidence type="ECO:0000313" key="3">
    <source>
        <dbReference type="EMBL" id="KAI0492119.1"/>
    </source>
</evidence>
<keyword evidence="1" id="KW-0472">Membrane</keyword>
<dbReference type="InterPro" id="IPR026960">
    <property type="entry name" value="RVT-Znf"/>
</dbReference>
<keyword evidence="1" id="KW-1133">Transmembrane helix</keyword>
<sequence length="230" mass="25959">MTGCSISAMLLEDVLKDGMNVDPISWFHKLNLNARVELFLWHVCKDAIPTGEFLYSRRLAESYLCPMGCGEIEDINHVTSTCSKLMKECLHELKRLAGSNSLTIIIYLTLLWFVWNSRNKVKHGNVEDSEVMIAATDMKKLRIYLPSASNPWKMKPRNCQSLQIRDSDQKKVVVVVARKGAERRTACEASPYHGCVVATVVLGRLTVATNKHLQFGSRCLITTEKCLKLT</sequence>
<keyword evidence="4" id="KW-1185">Reference proteome</keyword>
<dbReference type="Pfam" id="PF13966">
    <property type="entry name" value="zf-RVT"/>
    <property type="match status" value="1"/>
</dbReference>
<gene>
    <name evidence="3" type="ORF">KFK09_026384</name>
</gene>
<evidence type="ECO:0000256" key="1">
    <source>
        <dbReference type="SAM" id="Phobius"/>
    </source>
</evidence>